<protein>
    <submittedName>
        <fullName evidence="2">DUF1302 domain-containing protein</fullName>
    </submittedName>
</protein>
<dbReference type="Proteomes" id="UP000482578">
    <property type="component" value="Unassembled WGS sequence"/>
</dbReference>
<dbReference type="Pfam" id="PF06980">
    <property type="entry name" value="DUF1302"/>
    <property type="match status" value="1"/>
</dbReference>
<feature type="signal peptide" evidence="1">
    <location>
        <begin position="1"/>
        <end position="31"/>
    </location>
</feature>
<evidence type="ECO:0000256" key="1">
    <source>
        <dbReference type="SAM" id="SignalP"/>
    </source>
</evidence>
<feature type="chain" id="PRO_5025420515" evidence="1">
    <location>
        <begin position="32"/>
        <end position="601"/>
    </location>
</feature>
<keyword evidence="3" id="KW-1185">Reference proteome</keyword>
<gene>
    <name evidence="2" type="ORF">GZH52_07770</name>
</gene>
<comment type="caution">
    <text evidence="2">The sequence shown here is derived from an EMBL/GenBank/DDBJ whole genome shotgun (WGS) entry which is preliminary data.</text>
</comment>
<accession>A0A6B2KRB7</accession>
<keyword evidence="1" id="KW-0732">Signal</keyword>
<organism evidence="2 3">
    <name type="scientific">Crenobacter caeni</name>
    <dbReference type="NCBI Taxonomy" id="2705474"/>
    <lineage>
        <taxon>Bacteria</taxon>
        <taxon>Pseudomonadati</taxon>
        <taxon>Pseudomonadota</taxon>
        <taxon>Betaproteobacteria</taxon>
        <taxon>Neisseriales</taxon>
        <taxon>Neisseriaceae</taxon>
        <taxon>Crenobacter</taxon>
    </lineage>
</organism>
<evidence type="ECO:0000313" key="2">
    <source>
        <dbReference type="EMBL" id="NDV12698.1"/>
    </source>
</evidence>
<dbReference type="EMBL" id="JAAGAA010000005">
    <property type="protein sequence ID" value="NDV12698.1"/>
    <property type="molecule type" value="Genomic_DNA"/>
</dbReference>
<proteinExistence type="predicted"/>
<dbReference type="InterPro" id="IPR010727">
    <property type="entry name" value="DUF1302"/>
</dbReference>
<name>A0A6B2KRB7_9NEIS</name>
<reference evidence="2 3" key="1">
    <citation type="submission" date="2020-02" db="EMBL/GenBank/DDBJ databases">
        <authorList>
            <person name="Yang Z."/>
        </authorList>
    </citation>
    <scope>NUCLEOTIDE SEQUENCE [LARGE SCALE GENOMIC DNA]</scope>
    <source>
        <strain evidence="2 3">HX-7-9</strain>
    </source>
</reference>
<sequence length="601" mass="65068">MQGTQHKGRRWRWAPRLLPLSLALIGSTAWAGDSIEFDNGAKIDWSATVSYGVGVRVKDASDKLLAGPQASSNPRAINLDDGNRNFGKGDLTTNRVGLNAEMHLQKDTMGMLLRGTAFYDDVYHRGNDNDSPQTVNKFGAPNEFTDGTKFYSGGRAKFLDLYVYDSWNLGGDQVLSVKLGNQVVSWGESLFYANTSAAQVPVDAVKGLSPGTEVKEILLPVPQVSAMLELSPRLSLMGYYQFQWKGTELPPVGSYLSSTDILGPGAQFIRTGFGVPNAGVSVPDPRVQGKLGANYTPFAGKEDPKDSGQFGLGARWGVSEETELSAYYLQYHDKNPNVRMNYGRMPGCYASPNAAACSPANPAFGAFNGTWLPNPVSYNEVYFENIKLVGASLSTRIGETQVGAELTYRDGVPMLVNTPLGPTASKGKATQAQVSFIRVLGHRPWASATTLMGELVWTHGISVDKAYGAANLAGLKAPGNRPLFGSSDQFVYETSNAQGQVTGERDKNGYGLTLGVDLSYPGIVPGWDLKVPLRAVWVQGMSPISTLASADGDFRYSAGMEWKYLGNLELGLSYVGYTRPDPVYRQLGDRDYVSAYAKYSF</sequence>
<dbReference type="RefSeq" id="WP_163315908.1">
    <property type="nucleotide sequence ID" value="NZ_JAAGAA010000005.1"/>
</dbReference>
<dbReference type="AlphaFoldDB" id="A0A6B2KRB7"/>
<evidence type="ECO:0000313" key="3">
    <source>
        <dbReference type="Proteomes" id="UP000482578"/>
    </source>
</evidence>